<dbReference type="Pfam" id="PF00034">
    <property type="entry name" value="Cytochrom_C"/>
    <property type="match status" value="1"/>
</dbReference>
<evidence type="ECO:0000259" key="6">
    <source>
        <dbReference type="PROSITE" id="PS51007"/>
    </source>
</evidence>
<evidence type="ECO:0000256" key="1">
    <source>
        <dbReference type="ARBA" id="ARBA00022448"/>
    </source>
</evidence>
<keyword evidence="2" id="KW-0349">Heme</keyword>
<dbReference type="Gene3D" id="1.10.760.10">
    <property type="entry name" value="Cytochrome c-like domain"/>
    <property type="match status" value="1"/>
</dbReference>
<gene>
    <name evidence="7" type="ORF">MNBD_GAMMA09-1589</name>
</gene>
<dbReference type="PANTHER" id="PTHR33751:SF9">
    <property type="entry name" value="CYTOCHROME C4"/>
    <property type="match status" value="1"/>
</dbReference>
<dbReference type="InterPro" id="IPR050597">
    <property type="entry name" value="Cytochrome_c_Oxidase_Subunit"/>
</dbReference>
<dbReference type="PROSITE" id="PS51007">
    <property type="entry name" value="CYTC"/>
    <property type="match status" value="1"/>
</dbReference>
<evidence type="ECO:0000256" key="4">
    <source>
        <dbReference type="ARBA" id="ARBA00022982"/>
    </source>
</evidence>
<dbReference type="GO" id="GO:0020037">
    <property type="term" value="F:heme binding"/>
    <property type="evidence" value="ECO:0007669"/>
    <property type="project" value="InterPro"/>
</dbReference>
<accession>A0A3B0XP41</accession>
<keyword evidence="1" id="KW-0813">Transport</keyword>
<evidence type="ECO:0000256" key="5">
    <source>
        <dbReference type="ARBA" id="ARBA00023004"/>
    </source>
</evidence>
<dbReference type="GO" id="GO:0046872">
    <property type="term" value="F:metal ion binding"/>
    <property type="evidence" value="ECO:0007669"/>
    <property type="project" value="UniProtKB-KW"/>
</dbReference>
<dbReference type="PANTHER" id="PTHR33751">
    <property type="entry name" value="CBB3-TYPE CYTOCHROME C OXIDASE SUBUNIT FIXP"/>
    <property type="match status" value="1"/>
</dbReference>
<keyword evidence="3" id="KW-0479">Metal-binding</keyword>
<reference evidence="7" key="1">
    <citation type="submission" date="2018-06" db="EMBL/GenBank/DDBJ databases">
        <authorList>
            <person name="Zhirakovskaya E."/>
        </authorList>
    </citation>
    <scope>NUCLEOTIDE SEQUENCE</scope>
</reference>
<evidence type="ECO:0000256" key="2">
    <source>
        <dbReference type="ARBA" id="ARBA00022617"/>
    </source>
</evidence>
<feature type="domain" description="Cytochrome c" evidence="6">
    <location>
        <begin position="25"/>
        <end position="103"/>
    </location>
</feature>
<name>A0A3B0XP41_9ZZZZ</name>
<dbReference type="GO" id="GO:0009055">
    <property type="term" value="F:electron transfer activity"/>
    <property type="evidence" value="ECO:0007669"/>
    <property type="project" value="InterPro"/>
</dbReference>
<dbReference type="InterPro" id="IPR036909">
    <property type="entry name" value="Cyt_c-like_dom_sf"/>
</dbReference>
<keyword evidence="5" id="KW-0408">Iron</keyword>
<dbReference type="EMBL" id="UOFI01000190">
    <property type="protein sequence ID" value="VAW70245.1"/>
    <property type="molecule type" value="Genomic_DNA"/>
</dbReference>
<organism evidence="7">
    <name type="scientific">hydrothermal vent metagenome</name>
    <dbReference type="NCBI Taxonomy" id="652676"/>
    <lineage>
        <taxon>unclassified sequences</taxon>
        <taxon>metagenomes</taxon>
        <taxon>ecological metagenomes</taxon>
    </lineage>
</organism>
<proteinExistence type="predicted"/>
<protein>
    <submittedName>
        <fullName evidence="7">Cytochrome c553</fullName>
    </submittedName>
</protein>
<evidence type="ECO:0000256" key="3">
    <source>
        <dbReference type="ARBA" id="ARBA00022723"/>
    </source>
</evidence>
<dbReference type="SUPFAM" id="SSF46626">
    <property type="entry name" value="Cytochrome c"/>
    <property type="match status" value="1"/>
</dbReference>
<evidence type="ECO:0000313" key="7">
    <source>
        <dbReference type="EMBL" id="VAW70245.1"/>
    </source>
</evidence>
<sequence length="103" mass="10501">MKKQLLSLLAASVLAVSASSAMAGGDAAAGKKKAASCAACHGADGISKVPNYPNLKGQKEAYVVKQLKAFKSGVRKDPTMNAMAKPLSDADMANIAAYFAGLK</sequence>
<keyword evidence="4" id="KW-0249">Electron transport</keyword>
<dbReference type="AlphaFoldDB" id="A0A3B0XP41"/>
<dbReference type="InterPro" id="IPR009056">
    <property type="entry name" value="Cyt_c-like_dom"/>
</dbReference>